<dbReference type="InterPro" id="IPR013425">
    <property type="entry name" value="Autotrns_rpt"/>
</dbReference>
<dbReference type="RefSeq" id="WP_165105585.1">
    <property type="nucleotide sequence ID" value="NZ_JAAKYA010000012.1"/>
</dbReference>
<dbReference type="InterPro" id="IPR011050">
    <property type="entry name" value="Pectin_lyase_fold/virulence"/>
</dbReference>
<comment type="caution">
    <text evidence="3">The sequence shown here is derived from an EMBL/GenBank/DDBJ whole genome shotgun (WGS) entry which is preliminary data.</text>
</comment>
<dbReference type="InterPro" id="IPR012332">
    <property type="entry name" value="Autotransporter_pectin_lyase_C"/>
</dbReference>
<proteinExistence type="predicted"/>
<dbReference type="InterPro" id="IPR003599">
    <property type="entry name" value="Ig_sub"/>
</dbReference>
<dbReference type="SUPFAM" id="SSF51126">
    <property type="entry name" value="Pectin lyase-like"/>
    <property type="match status" value="2"/>
</dbReference>
<dbReference type="InterPro" id="IPR013320">
    <property type="entry name" value="ConA-like_dom_sf"/>
</dbReference>
<dbReference type="AlphaFoldDB" id="A0A6M1RKW0"/>
<accession>A0A6M1RKW0</accession>
<keyword evidence="4" id="KW-1185">Reference proteome</keyword>
<sequence length="1077" mass="112729">MSNGRGVMREQMRDGRSWVLGATCAVLALTAALCRAIIVGPYSPDAHTLHLWHFDEPAPPVTNAVPGGLELSVLGGGAVLTNVSYPGFGGSLSTYDGGPNATAGTDRDAYAAPRTLVNGTGDNVSLTYADPVTGAFTIEALVRIDFDPSVNYGPTTSGGNGRGAPMQIVTGEDEANGGRIFQFRIVPIGVINNNSYVYLEFINVHQAVAPIENLFVPIPTDGPDAIQQGQWYHVAVTYNGSENTPDNLRFYWTRMDPSRTEANLIGTLTMLNDLPVAPTDFVVGNIGRNPSQNNFVGLIDEVRISSIARPPNGMMFAPPLPVVVTQPEPQTLAVGQSFTLSAAASGQPPLYYQWERNGQPIPGATREVYSVSVAGPADNGVYRLAVSNAAGVVYSDPVTVQVRNPNQLVWMPLPSWTWNFTDANWDSNNDGQADTAFVGGDRVLFNDAGLYAPVVYVEAPVNPSEIRVNTVGEYQLTTFSGAGLVNRTRLIKEGSGTLTLDVDHLGEGTTEIRGGTLQVGSGAGSRGSLPRGAVTNQGTLLFNRTGTLNLEGPLYGSGTLISSNTGTFRLLGTNGLEAAARVIVEQGSLVFGPGALGSVTQVVVRPFGPLLGSIFGLTGGTVVDSNVTVRLFSTNWSDGFSSYDWRSSIWAESGSNTVHARLLLAGNNTIFLSQEAGAWLEVDGPVEGPDFTYQFAMRGNGAGLLRSRVQLPQGALAKTDGGVWTVAGDGRASTYQYVLIVGGRLAIDNDDALCPSAYLRLGNGTFDLAGYNQTVAGLSNEASGLRLIANSSTNRDSILTVATDRPWTFDGQIADSTAGGTRTVGLTLRAYGGATLTFTTTQPYSGPTRIESGRLILMGEAGLPNTASIWIGPGAALDATARSDAAFTVAAHQTLSGAGTFQVSGNLTNMGVLELTVGKTNGGIVAGRLSVSGHMQLGGVLRLVLQGQALAAGDLLPLIQATSMAGAFERIEPPTPGPGLQWDTSTLATDGTLRVVPGTTPEPVIGQVRLEGGSLVLRGTMGIAGASYTVVASPDVTRPLSQWEPVASGRVGSDGGFEVVVPVSNTGPAMFYRLRLP</sequence>
<dbReference type="SUPFAM" id="SSF48726">
    <property type="entry name" value="Immunoglobulin"/>
    <property type="match status" value="1"/>
</dbReference>
<name>A0A6M1RKW0_9BACT</name>
<dbReference type="Pfam" id="PF12951">
    <property type="entry name" value="PATR"/>
    <property type="match status" value="2"/>
</dbReference>
<dbReference type="NCBIfam" id="TIGR02601">
    <property type="entry name" value="autotrns_rpt"/>
    <property type="match status" value="1"/>
</dbReference>
<dbReference type="InterPro" id="IPR013783">
    <property type="entry name" value="Ig-like_fold"/>
</dbReference>
<evidence type="ECO:0000313" key="4">
    <source>
        <dbReference type="Proteomes" id="UP000477311"/>
    </source>
</evidence>
<dbReference type="PROSITE" id="PS50835">
    <property type="entry name" value="IG_LIKE"/>
    <property type="match status" value="1"/>
</dbReference>
<evidence type="ECO:0000259" key="2">
    <source>
        <dbReference type="PROSITE" id="PS50835"/>
    </source>
</evidence>
<dbReference type="Pfam" id="PF13895">
    <property type="entry name" value="Ig_2"/>
    <property type="match status" value="1"/>
</dbReference>
<evidence type="ECO:0000313" key="3">
    <source>
        <dbReference type="EMBL" id="NGO38229.1"/>
    </source>
</evidence>
<gene>
    <name evidence="3" type="ORF">G4L39_02305</name>
</gene>
<dbReference type="Gene3D" id="2.60.40.10">
    <property type="entry name" value="Immunoglobulins"/>
    <property type="match status" value="1"/>
</dbReference>
<dbReference type="SUPFAM" id="SSF49899">
    <property type="entry name" value="Concanavalin A-like lectins/glucanases"/>
    <property type="match status" value="1"/>
</dbReference>
<dbReference type="EMBL" id="JAAKYA010000012">
    <property type="protein sequence ID" value="NGO38229.1"/>
    <property type="molecule type" value="Genomic_DNA"/>
</dbReference>
<reference evidence="3 4" key="1">
    <citation type="submission" date="2020-02" db="EMBL/GenBank/DDBJ databases">
        <title>Draft genome sequence of Limisphaera ngatamarikiensis NGM72.4T, a thermophilic Verrucomicrobia grouped in subdivision 3.</title>
        <authorList>
            <person name="Carere C.R."/>
            <person name="Steen J."/>
            <person name="Hugenholtz P."/>
            <person name="Stott M.B."/>
        </authorList>
    </citation>
    <scope>NUCLEOTIDE SEQUENCE [LARGE SCALE GENOMIC DNA]</scope>
    <source>
        <strain evidence="3 4">NGM72.4</strain>
    </source>
</reference>
<dbReference type="Gene3D" id="2.160.20.20">
    <property type="match status" value="2"/>
</dbReference>
<dbReference type="Proteomes" id="UP000477311">
    <property type="component" value="Unassembled WGS sequence"/>
</dbReference>
<dbReference type="InterPro" id="IPR036179">
    <property type="entry name" value="Ig-like_dom_sf"/>
</dbReference>
<feature type="domain" description="Ig-like" evidence="2">
    <location>
        <begin position="321"/>
        <end position="399"/>
    </location>
</feature>
<keyword evidence="1" id="KW-0732">Signal</keyword>
<evidence type="ECO:0000256" key="1">
    <source>
        <dbReference type="ARBA" id="ARBA00022729"/>
    </source>
</evidence>
<protein>
    <recommendedName>
        <fullName evidence="2">Ig-like domain-containing protein</fullName>
    </recommendedName>
</protein>
<organism evidence="3 4">
    <name type="scientific">Limisphaera ngatamarikiensis</name>
    <dbReference type="NCBI Taxonomy" id="1324935"/>
    <lineage>
        <taxon>Bacteria</taxon>
        <taxon>Pseudomonadati</taxon>
        <taxon>Verrucomicrobiota</taxon>
        <taxon>Verrucomicrobiia</taxon>
        <taxon>Limisphaerales</taxon>
        <taxon>Limisphaeraceae</taxon>
        <taxon>Limisphaera</taxon>
    </lineage>
</organism>
<dbReference type="Gene3D" id="2.60.120.200">
    <property type="match status" value="1"/>
</dbReference>
<dbReference type="Pfam" id="PF13385">
    <property type="entry name" value="Laminin_G_3"/>
    <property type="match status" value="1"/>
</dbReference>
<dbReference type="InterPro" id="IPR007110">
    <property type="entry name" value="Ig-like_dom"/>
</dbReference>
<dbReference type="SMART" id="SM00409">
    <property type="entry name" value="IG"/>
    <property type="match status" value="1"/>
</dbReference>